<dbReference type="InterPro" id="IPR001421">
    <property type="entry name" value="ATP8_metazoa"/>
</dbReference>
<name>A0A7G3KW62_EUCTR</name>
<evidence type="ECO:0000256" key="10">
    <source>
        <dbReference type="ARBA" id="ARBA00023136"/>
    </source>
</evidence>
<comment type="subcellular location">
    <subcellularLocation>
        <location evidence="1 11">Mitochondrion membrane</location>
        <topology evidence="1 11">Single-pass membrane protein</topology>
    </subcellularLocation>
</comment>
<dbReference type="GO" id="GO:0045259">
    <property type="term" value="C:proton-transporting ATP synthase complex"/>
    <property type="evidence" value="ECO:0007669"/>
    <property type="project" value="UniProtKB-KW"/>
</dbReference>
<keyword evidence="6 11" id="KW-0375">Hydrogen ion transport</keyword>
<evidence type="ECO:0000256" key="8">
    <source>
        <dbReference type="ARBA" id="ARBA00023065"/>
    </source>
</evidence>
<evidence type="ECO:0000256" key="11">
    <source>
        <dbReference type="RuleBase" id="RU003661"/>
    </source>
</evidence>
<dbReference type="CTD" id="4509"/>
<organism evidence="14">
    <name type="scientific">Eucidaris tribuloides</name>
    <name type="common">Slate pencil urchin</name>
    <dbReference type="NCBI Taxonomy" id="7632"/>
    <lineage>
        <taxon>Eukaryota</taxon>
        <taxon>Metazoa</taxon>
        <taxon>Echinodermata</taxon>
        <taxon>Eleutherozoa</taxon>
        <taxon>Echinozoa</taxon>
        <taxon>Echinoidea</taxon>
        <taxon>Perischoechinoidea</taxon>
        <taxon>Cidaroida</taxon>
        <taxon>Cidaridae</taxon>
        <taxon>Eucidaris</taxon>
    </lineage>
</organism>
<keyword evidence="7 13" id="KW-1133">Transmembrane helix</keyword>
<geneLocation type="mitochondrion" evidence="14"/>
<dbReference type="GO" id="GO:0015078">
    <property type="term" value="F:proton transmembrane transporter activity"/>
    <property type="evidence" value="ECO:0007669"/>
    <property type="project" value="InterPro"/>
</dbReference>
<reference evidence="14" key="1">
    <citation type="submission" date="2018-07" db="EMBL/GenBank/DDBJ databases">
        <title>If it ain't broken don't fix it - 268 million years of echinoid mitochondrial stability.</title>
        <authorList>
            <person name="Kroh A."/>
            <person name="Bronstein O."/>
        </authorList>
    </citation>
    <scope>NUCLEOTIDE SEQUENCE</scope>
    <source>
        <strain evidence="14">ETRI.00-1</strain>
        <tissue evidence="14">Sperm</tissue>
    </source>
</reference>
<sequence>MPQLEFTWWIINFFVIWVALAIAFAIITTNQTPSEPTTENEESNLTKTTNTWQWL</sequence>
<evidence type="ECO:0000313" key="14">
    <source>
        <dbReference type="EMBL" id="QEF30094.1"/>
    </source>
</evidence>
<evidence type="ECO:0000256" key="5">
    <source>
        <dbReference type="ARBA" id="ARBA00022692"/>
    </source>
</evidence>
<keyword evidence="5 11" id="KW-0812">Transmembrane</keyword>
<evidence type="ECO:0000256" key="12">
    <source>
        <dbReference type="SAM" id="MobiDB-lite"/>
    </source>
</evidence>
<evidence type="ECO:0000256" key="9">
    <source>
        <dbReference type="ARBA" id="ARBA00023128"/>
    </source>
</evidence>
<feature type="region of interest" description="Disordered" evidence="12">
    <location>
        <begin position="32"/>
        <end position="55"/>
    </location>
</feature>
<evidence type="ECO:0000256" key="4">
    <source>
        <dbReference type="ARBA" id="ARBA00022547"/>
    </source>
</evidence>
<evidence type="ECO:0000256" key="6">
    <source>
        <dbReference type="ARBA" id="ARBA00022781"/>
    </source>
</evidence>
<comment type="similarity">
    <text evidence="2 11">Belongs to the ATPase protein 8 family.</text>
</comment>
<keyword evidence="10 13" id="KW-0472">Membrane</keyword>
<dbReference type="AlphaFoldDB" id="A0A7G3KW62"/>
<keyword evidence="3 11" id="KW-0813">Transport</keyword>
<dbReference type="Pfam" id="PF00895">
    <property type="entry name" value="ATP-synt_8"/>
    <property type="match status" value="1"/>
</dbReference>
<dbReference type="RefSeq" id="YP_009917234.1">
    <property type="nucleotide sequence ID" value="NC_050252.1"/>
</dbReference>
<keyword evidence="9 11" id="KW-0496">Mitochondrion</keyword>
<keyword evidence="4 11" id="KW-0138">CF(0)</keyword>
<proteinExistence type="inferred from homology"/>
<dbReference type="GO" id="GO:0031966">
    <property type="term" value="C:mitochondrial membrane"/>
    <property type="evidence" value="ECO:0007669"/>
    <property type="project" value="UniProtKB-SubCell"/>
</dbReference>
<keyword evidence="8 11" id="KW-0406">Ion transport</keyword>
<feature type="transmembrane region" description="Helical" evidence="13">
    <location>
        <begin position="6"/>
        <end position="27"/>
    </location>
</feature>
<dbReference type="EMBL" id="MH614961">
    <property type="protein sequence ID" value="QEF30094.1"/>
    <property type="molecule type" value="Genomic_DNA"/>
</dbReference>
<protein>
    <recommendedName>
        <fullName evidence="11">ATP synthase complex subunit 8</fullName>
    </recommendedName>
</protein>
<evidence type="ECO:0000256" key="7">
    <source>
        <dbReference type="ARBA" id="ARBA00022989"/>
    </source>
</evidence>
<evidence type="ECO:0000256" key="13">
    <source>
        <dbReference type="SAM" id="Phobius"/>
    </source>
</evidence>
<evidence type="ECO:0000256" key="1">
    <source>
        <dbReference type="ARBA" id="ARBA00004304"/>
    </source>
</evidence>
<accession>A0A7G3KW62</accession>
<dbReference type="GeneID" id="58899602"/>
<gene>
    <name evidence="14" type="primary">ATP8</name>
</gene>
<evidence type="ECO:0000256" key="2">
    <source>
        <dbReference type="ARBA" id="ARBA00008892"/>
    </source>
</evidence>
<evidence type="ECO:0000256" key="3">
    <source>
        <dbReference type="ARBA" id="ARBA00022448"/>
    </source>
</evidence>
<dbReference type="GO" id="GO:0015986">
    <property type="term" value="P:proton motive force-driven ATP synthesis"/>
    <property type="evidence" value="ECO:0007669"/>
    <property type="project" value="InterPro"/>
</dbReference>